<dbReference type="SUPFAM" id="SSF102114">
    <property type="entry name" value="Radical SAM enzymes"/>
    <property type="match status" value="1"/>
</dbReference>
<comment type="caution">
    <text evidence="9">The sequence shown here is derived from an EMBL/GenBank/DDBJ whole genome shotgun (WGS) entry which is preliminary data.</text>
</comment>
<dbReference type="AlphaFoldDB" id="A0A2H0BD18"/>
<keyword evidence="6" id="KW-0411">Iron-sulfur</keyword>
<dbReference type="Proteomes" id="UP000229794">
    <property type="component" value="Unassembled WGS sequence"/>
</dbReference>
<accession>A0A2H0BD18</accession>
<reference evidence="9 10" key="1">
    <citation type="submission" date="2017-09" db="EMBL/GenBank/DDBJ databases">
        <title>Depth-based differentiation of microbial function through sediment-hosted aquifers and enrichment of novel symbionts in the deep terrestrial subsurface.</title>
        <authorList>
            <person name="Probst A.J."/>
            <person name="Ladd B."/>
            <person name="Jarett J.K."/>
            <person name="Geller-Mcgrath D.E."/>
            <person name="Sieber C.M."/>
            <person name="Emerson J.B."/>
            <person name="Anantharaman K."/>
            <person name="Thomas B.C."/>
            <person name="Malmstrom R."/>
            <person name="Stieglmeier M."/>
            <person name="Klingl A."/>
            <person name="Woyke T."/>
            <person name="Ryan C.M."/>
            <person name="Banfield J.F."/>
        </authorList>
    </citation>
    <scope>NUCLEOTIDE SEQUENCE [LARGE SCALE GENOMIC DNA]</scope>
    <source>
        <strain evidence="9">CG22_combo_CG10-13_8_21_14_all_42_17</strain>
    </source>
</reference>
<evidence type="ECO:0000256" key="3">
    <source>
        <dbReference type="ARBA" id="ARBA00022691"/>
    </source>
</evidence>
<dbReference type="PANTHER" id="PTHR43273:SF3">
    <property type="entry name" value="ANAEROBIC SULFATASE-MATURATING ENZYME HOMOLOG ASLB-RELATED"/>
    <property type="match status" value="1"/>
</dbReference>
<name>A0A2H0BD18_9BACT</name>
<dbReference type="NCBIfam" id="TIGR04085">
    <property type="entry name" value="rSAM_more_4Fe4S"/>
    <property type="match status" value="1"/>
</dbReference>
<keyword evidence="2" id="KW-0004">4Fe-4S</keyword>
<dbReference type="GO" id="GO:0051539">
    <property type="term" value="F:4 iron, 4 sulfur cluster binding"/>
    <property type="evidence" value="ECO:0007669"/>
    <property type="project" value="UniProtKB-KW"/>
</dbReference>
<dbReference type="InterPro" id="IPR013785">
    <property type="entry name" value="Aldolase_TIM"/>
</dbReference>
<dbReference type="PROSITE" id="PS01305">
    <property type="entry name" value="MOAA_NIFB_PQQE"/>
    <property type="match status" value="1"/>
</dbReference>
<evidence type="ECO:0000256" key="5">
    <source>
        <dbReference type="ARBA" id="ARBA00023004"/>
    </source>
</evidence>
<keyword evidence="5" id="KW-0408">Iron</keyword>
<protein>
    <recommendedName>
        <fullName evidence="8">Radical SAM core domain-containing protein</fullName>
    </recommendedName>
</protein>
<dbReference type="PANTHER" id="PTHR43273">
    <property type="entry name" value="ANAEROBIC SULFATASE-MATURATING ENZYME HOMOLOG ASLB-RELATED"/>
    <property type="match status" value="1"/>
</dbReference>
<dbReference type="InterPro" id="IPR000385">
    <property type="entry name" value="MoaA_NifB_PqqE_Fe-S-bd_CS"/>
</dbReference>
<dbReference type="Gene3D" id="3.20.20.70">
    <property type="entry name" value="Aldolase class I"/>
    <property type="match status" value="1"/>
</dbReference>
<evidence type="ECO:0000259" key="8">
    <source>
        <dbReference type="PROSITE" id="PS51918"/>
    </source>
</evidence>
<dbReference type="Pfam" id="PF13186">
    <property type="entry name" value="SPASM"/>
    <property type="match status" value="1"/>
</dbReference>
<gene>
    <name evidence="9" type="ORF">COX06_02510</name>
</gene>
<comment type="cofactor">
    <cofactor evidence="1">
        <name>[4Fe-4S] cluster</name>
        <dbReference type="ChEBI" id="CHEBI:49883"/>
    </cofactor>
</comment>
<sequence length="376" mass="43147">MARLIPLTSPLGVMIPIIKVVSDFCNLRCRYCFYNTRDQITRTVMSDELLEKFLVEYMELFSGHLFFIWHGGEPLLAGLQFFERVLELQKQYLKEGQAIKNIIQTNATLVDDRWAEFFKTHNFKVGVSVDGDKESHDHFRLNHGGEGSFDYVMRGIEVLRKHWIEPGIIQTLTHDNTTRAREDFNFFTNILGVKRWGVNDFLDVNAVNQAMLGQSITNEELTSFLKTYIDMWLDQDDGDLQIREVESFVAGVLGKKASSCTFNGECSRYFSLAHDGKVHPCDRLLNREELQFGDLSSQPLLEILNGPARLKYAEDVKTLHPDCASCEWQRACHNGCTANRVGGVSGKYYFCETRKATFGYLRDKLNEYKQQEKGGD</sequence>
<evidence type="ECO:0000256" key="7">
    <source>
        <dbReference type="ARBA" id="ARBA00023601"/>
    </source>
</evidence>
<feature type="domain" description="Radical SAM core" evidence="8">
    <location>
        <begin position="7"/>
        <end position="234"/>
    </location>
</feature>
<dbReference type="PROSITE" id="PS51918">
    <property type="entry name" value="RADICAL_SAM"/>
    <property type="match status" value="1"/>
</dbReference>
<dbReference type="InterPro" id="IPR023867">
    <property type="entry name" value="Sulphatase_maturase_rSAM"/>
</dbReference>
<dbReference type="SFLD" id="SFLDG01384">
    <property type="entry name" value="thioether_bond_formation_requi"/>
    <property type="match status" value="1"/>
</dbReference>
<dbReference type="GO" id="GO:0046872">
    <property type="term" value="F:metal ion binding"/>
    <property type="evidence" value="ECO:0007669"/>
    <property type="project" value="UniProtKB-KW"/>
</dbReference>
<dbReference type="InterPro" id="IPR023885">
    <property type="entry name" value="4Fe4S-binding_SPASM_dom"/>
</dbReference>
<dbReference type="GO" id="GO:0016491">
    <property type="term" value="F:oxidoreductase activity"/>
    <property type="evidence" value="ECO:0007669"/>
    <property type="project" value="InterPro"/>
</dbReference>
<organism evidence="9 10">
    <name type="scientific">Candidatus Zambryskibacteria bacterium CG22_combo_CG10-13_8_21_14_all_42_17</name>
    <dbReference type="NCBI Taxonomy" id="1975118"/>
    <lineage>
        <taxon>Bacteria</taxon>
        <taxon>Candidatus Zambryskiibacteriota</taxon>
    </lineage>
</organism>
<comment type="similarity">
    <text evidence="7">Belongs to the radical SAM superfamily. Anaerobic sulfatase-maturating enzyme family.</text>
</comment>
<evidence type="ECO:0000256" key="4">
    <source>
        <dbReference type="ARBA" id="ARBA00022723"/>
    </source>
</evidence>
<dbReference type="CDD" id="cd01335">
    <property type="entry name" value="Radical_SAM"/>
    <property type="match status" value="1"/>
</dbReference>
<keyword evidence="4" id="KW-0479">Metal-binding</keyword>
<evidence type="ECO:0000313" key="10">
    <source>
        <dbReference type="Proteomes" id="UP000229794"/>
    </source>
</evidence>
<proteinExistence type="inferred from homology"/>
<dbReference type="SFLD" id="SFLDG01386">
    <property type="entry name" value="main_SPASM_domain-containing"/>
    <property type="match status" value="1"/>
</dbReference>
<dbReference type="EMBL" id="PCST01000033">
    <property type="protein sequence ID" value="PIP55572.1"/>
    <property type="molecule type" value="Genomic_DNA"/>
</dbReference>
<dbReference type="InterPro" id="IPR007197">
    <property type="entry name" value="rSAM"/>
</dbReference>
<dbReference type="SFLD" id="SFLDS00029">
    <property type="entry name" value="Radical_SAM"/>
    <property type="match status" value="1"/>
</dbReference>
<evidence type="ECO:0000256" key="6">
    <source>
        <dbReference type="ARBA" id="ARBA00023014"/>
    </source>
</evidence>
<dbReference type="InterPro" id="IPR058240">
    <property type="entry name" value="rSAM_sf"/>
</dbReference>
<evidence type="ECO:0000313" key="9">
    <source>
        <dbReference type="EMBL" id="PIP55572.1"/>
    </source>
</evidence>
<evidence type="ECO:0000256" key="2">
    <source>
        <dbReference type="ARBA" id="ARBA00022485"/>
    </source>
</evidence>
<keyword evidence="3" id="KW-0949">S-adenosyl-L-methionine</keyword>
<evidence type="ECO:0000256" key="1">
    <source>
        <dbReference type="ARBA" id="ARBA00001966"/>
    </source>
</evidence>
<dbReference type="SFLD" id="SFLDG01067">
    <property type="entry name" value="SPASM/twitch_domain_containing"/>
    <property type="match status" value="1"/>
</dbReference>
<dbReference type="SFLD" id="SFLDG01072">
    <property type="entry name" value="dehydrogenase_like"/>
    <property type="match status" value="1"/>
</dbReference>
<dbReference type="Pfam" id="PF04055">
    <property type="entry name" value="Radical_SAM"/>
    <property type="match status" value="1"/>
</dbReference>